<proteinExistence type="predicted"/>
<accession>A0A9D1V1B9</accession>
<organism evidence="2 3">
    <name type="scientific">Candidatus Odoribacter faecigallinarum</name>
    <dbReference type="NCBI Taxonomy" id="2838706"/>
    <lineage>
        <taxon>Bacteria</taxon>
        <taxon>Pseudomonadati</taxon>
        <taxon>Bacteroidota</taxon>
        <taxon>Bacteroidia</taxon>
        <taxon>Bacteroidales</taxon>
        <taxon>Odoribacteraceae</taxon>
        <taxon>Odoribacter</taxon>
    </lineage>
</organism>
<reference evidence="2" key="2">
    <citation type="submission" date="2021-04" db="EMBL/GenBank/DDBJ databases">
        <authorList>
            <person name="Gilroy R."/>
        </authorList>
    </citation>
    <scope>NUCLEOTIDE SEQUENCE</scope>
    <source>
        <strain evidence="2">23274</strain>
    </source>
</reference>
<comment type="caution">
    <text evidence="2">The sequence shown here is derived from an EMBL/GenBank/DDBJ whole genome shotgun (WGS) entry which is preliminary data.</text>
</comment>
<name>A0A9D1V1B9_9BACT</name>
<evidence type="ECO:0000313" key="2">
    <source>
        <dbReference type="EMBL" id="HIX04276.1"/>
    </source>
</evidence>
<protein>
    <submittedName>
        <fullName evidence="2">Uncharacterized protein</fullName>
    </submittedName>
</protein>
<sequence length="55" mass="6193">MPSPYTMDTPNDRERTGQMTNPAREHLQPSPTLPQCRETVQKWRGNGGKPGKTRG</sequence>
<dbReference type="AlphaFoldDB" id="A0A9D1V1B9"/>
<dbReference type="EMBL" id="DXFT01000180">
    <property type="protein sequence ID" value="HIX04276.1"/>
    <property type="molecule type" value="Genomic_DNA"/>
</dbReference>
<evidence type="ECO:0000256" key="1">
    <source>
        <dbReference type="SAM" id="MobiDB-lite"/>
    </source>
</evidence>
<gene>
    <name evidence="2" type="ORF">H9863_09230</name>
</gene>
<dbReference type="Proteomes" id="UP000824202">
    <property type="component" value="Unassembled WGS sequence"/>
</dbReference>
<feature type="region of interest" description="Disordered" evidence="1">
    <location>
        <begin position="1"/>
        <end position="32"/>
    </location>
</feature>
<reference evidence="2" key="1">
    <citation type="journal article" date="2021" name="PeerJ">
        <title>Extensive microbial diversity within the chicken gut microbiome revealed by metagenomics and culture.</title>
        <authorList>
            <person name="Gilroy R."/>
            <person name="Ravi A."/>
            <person name="Getino M."/>
            <person name="Pursley I."/>
            <person name="Horton D.L."/>
            <person name="Alikhan N.F."/>
            <person name="Baker D."/>
            <person name="Gharbi K."/>
            <person name="Hall N."/>
            <person name="Watson M."/>
            <person name="Adriaenssens E.M."/>
            <person name="Foster-Nyarko E."/>
            <person name="Jarju S."/>
            <person name="Secka A."/>
            <person name="Antonio M."/>
            <person name="Oren A."/>
            <person name="Chaudhuri R.R."/>
            <person name="La Ragione R."/>
            <person name="Hildebrand F."/>
            <person name="Pallen M.J."/>
        </authorList>
    </citation>
    <scope>NUCLEOTIDE SEQUENCE</scope>
    <source>
        <strain evidence="2">23274</strain>
    </source>
</reference>
<evidence type="ECO:0000313" key="3">
    <source>
        <dbReference type="Proteomes" id="UP000824202"/>
    </source>
</evidence>